<keyword evidence="1" id="KW-0472">Membrane</keyword>
<dbReference type="STRING" id="1789224.BFG52_01310"/>
<dbReference type="AlphaFoldDB" id="A0A1B2LW02"/>
<protein>
    <submittedName>
        <fullName evidence="2">Uncharacterized protein</fullName>
    </submittedName>
</protein>
<proteinExistence type="predicted"/>
<dbReference type="EMBL" id="CP016895">
    <property type="protein sequence ID" value="AOA57120.1"/>
    <property type="molecule type" value="Genomic_DNA"/>
</dbReference>
<evidence type="ECO:0000313" key="2">
    <source>
        <dbReference type="EMBL" id="AOA57120.1"/>
    </source>
</evidence>
<keyword evidence="1" id="KW-1133">Transmembrane helix</keyword>
<keyword evidence="3" id="KW-1185">Reference proteome</keyword>
<reference evidence="2 3" key="1">
    <citation type="submission" date="2016-08" db="EMBL/GenBank/DDBJ databases">
        <authorList>
            <person name="Seilhamer J.J."/>
        </authorList>
    </citation>
    <scope>NUCLEOTIDE SEQUENCE [LARGE SCALE GENOMIC DNA]</scope>
    <source>
        <strain evidence="2 3">BRTC-1</strain>
    </source>
</reference>
<organism evidence="2 3">
    <name type="scientific">Acinetobacter larvae</name>
    <dbReference type="NCBI Taxonomy" id="1789224"/>
    <lineage>
        <taxon>Bacteria</taxon>
        <taxon>Pseudomonadati</taxon>
        <taxon>Pseudomonadota</taxon>
        <taxon>Gammaproteobacteria</taxon>
        <taxon>Moraxellales</taxon>
        <taxon>Moraxellaceae</taxon>
        <taxon>Acinetobacter</taxon>
    </lineage>
</organism>
<accession>A0A1B2LW02</accession>
<feature type="transmembrane region" description="Helical" evidence="1">
    <location>
        <begin position="66"/>
        <end position="87"/>
    </location>
</feature>
<evidence type="ECO:0000313" key="3">
    <source>
        <dbReference type="Proteomes" id="UP000093391"/>
    </source>
</evidence>
<keyword evidence="1" id="KW-0812">Transmembrane</keyword>
<gene>
    <name evidence="2" type="ORF">BFG52_01310</name>
</gene>
<dbReference type="KEGG" id="ala:BFG52_01310"/>
<name>A0A1B2LW02_9GAMM</name>
<sequence>MLPRRQAKYIFNLKFYIKSHKINNKSSLKELDFHSVEMFEPVGIGCFRVKLKHRRMMIKLIILNKIQIYIMILVKLCTATSVLHILLPESLLSCQAIEVVSFCGH</sequence>
<dbReference type="Proteomes" id="UP000093391">
    <property type="component" value="Chromosome"/>
</dbReference>
<evidence type="ECO:0000256" key="1">
    <source>
        <dbReference type="SAM" id="Phobius"/>
    </source>
</evidence>